<dbReference type="AlphaFoldDB" id="A0A0F8YZT1"/>
<comment type="caution">
    <text evidence="1">The sequence shown here is derived from an EMBL/GenBank/DDBJ whole genome shotgun (WGS) entry which is preliminary data.</text>
</comment>
<accession>A0A0F8YZT1</accession>
<proteinExistence type="predicted"/>
<sequence>METTLTTYEVRYYLAILGYSDGKYPDDPPAADPTNPKYRRQIEAFQADYRELAGNPDGIYGPKTESAMLPLIKQIVAVDGWRVPAAPPETTAPAEKPAYKDMGDLRRWRLTEYWISDAVEGDIPIQDQHGNAIASVSEHSYISAALEGTIYGPDKSLINVAFRPQKLNLLLGMNNAGKTNLSQALTFLATTSSMPLGGCAFTGSGPYEIRNVYFDKPTIDFHVTASVPYEREDLKFHYELT</sequence>
<dbReference type="EMBL" id="LAZR01063377">
    <property type="protein sequence ID" value="KKK59624.1"/>
    <property type="molecule type" value="Genomic_DNA"/>
</dbReference>
<organism evidence="1">
    <name type="scientific">marine sediment metagenome</name>
    <dbReference type="NCBI Taxonomy" id="412755"/>
    <lineage>
        <taxon>unclassified sequences</taxon>
        <taxon>metagenomes</taxon>
        <taxon>ecological metagenomes</taxon>
    </lineage>
</organism>
<gene>
    <name evidence="1" type="ORF">LCGC14_3032520</name>
</gene>
<protein>
    <submittedName>
        <fullName evidence="1">Uncharacterized protein</fullName>
    </submittedName>
</protein>
<evidence type="ECO:0000313" key="1">
    <source>
        <dbReference type="EMBL" id="KKK59624.1"/>
    </source>
</evidence>
<dbReference type="SUPFAM" id="SSF52540">
    <property type="entry name" value="P-loop containing nucleoside triphosphate hydrolases"/>
    <property type="match status" value="1"/>
</dbReference>
<reference evidence="1" key="1">
    <citation type="journal article" date="2015" name="Nature">
        <title>Complex archaea that bridge the gap between prokaryotes and eukaryotes.</title>
        <authorList>
            <person name="Spang A."/>
            <person name="Saw J.H."/>
            <person name="Jorgensen S.L."/>
            <person name="Zaremba-Niedzwiedzka K."/>
            <person name="Martijn J."/>
            <person name="Lind A.E."/>
            <person name="van Eijk R."/>
            <person name="Schleper C."/>
            <person name="Guy L."/>
            <person name="Ettema T.J."/>
        </authorList>
    </citation>
    <scope>NUCLEOTIDE SEQUENCE</scope>
</reference>
<feature type="non-terminal residue" evidence="1">
    <location>
        <position position="241"/>
    </location>
</feature>
<dbReference type="InterPro" id="IPR027417">
    <property type="entry name" value="P-loop_NTPase"/>
</dbReference>
<name>A0A0F8YZT1_9ZZZZ</name>